<dbReference type="InterPro" id="IPR001279">
    <property type="entry name" value="Metallo-B-lactamas"/>
</dbReference>
<keyword evidence="4" id="KW-1185">Reference proteome</keyword>
<sequence length="277" mass="29826">MMSLRDAALIAQINDLTVPRGQVALWALGQAGFVLKGGNAIAYIDPYLSNSVEEIGGPPRRFPIPINPALITNARVVLATHEHLDHTDAATLAPLMAASPSAVLVASLQGRQIALHAGIPGERIITPRLGDCIEIAGLAFTATPAAHYEYEVDADGHSRWMGFIIECNGVTIYHSGDTIIFPELLAALAGRSIDIALLPINGRDFFREREGIIGNLWPAEAVELAKSIGARVLIGIHNDLFAGNRVAPGMLFDELDRRAPFMRCHLLQPGELYLYAG</sequence>
<keyword evidence="1 3" id="KW-0378">Hydrolase</keyword>
<dbReference type="EMBL" id="CP000804">
    <property type="protein sequence ID" value="ABU57679.1"/>
    <property type="molecule type" value="Genomic_DNA"/>
</dbReference>
<dbReference type="RefSeq" id="WP_012120107.1">
    <property type="nucleotide sequence ID" value="NC_009767.1"/>
</dbReference>
<accession>A7NJK9</accession>
<evidence type="ECO:0000256" key="1">
    <source>
        <dbReference type="ARBA" id="ARBA00022801"/>
    </source>
</evidence>
<dbReference type="PANTHER" id="PTHR43546">
    <property type="entry name" value="UPF0173 METAL-DEPENDENT HYDROLASE MJ1163-RELATED"/>
    <property type="match status" value="1"/>
</dbReference>
<evidence type="ECO:0000313" key="4">
    <source>
        <dbReference type="Proteomes" id="UP000000263"/>
    </source>
</evidence>
<organism evidence="3 4">
    <name type="scientific">Roseiflexus castenholzii (strain DSM 13941 / HLO8)</name>
    <dbReference type="NCBI Taxonomy" id="383372"/>
    <lineage>
        <taxon>Bacteria</taxon>
        <taxon>Bacillati</taxon>
        <taxon>Chloroflexota</taxon>
        <taxon>Chloroflexia</taxon>
        <taxon>Chloroflexales</taxon>
        <taxon>Roseiflexineae</taxon>
        <taxon>Roseiflexaceae</taxon>
        <taxon>Roseiflexus</taxon>
    </lineage>
</organism>
<feature type="domain" description="Metallo-beta-lactamase" evidence="2">
    <location>
        <begin position="44"/>
        <end position="237"/>
    </location>
</feature>
<dbReference type="OrthoDB" id="9800061at2"/>
<evidence type="ECO:0000313" key="3">
    <source>
        <dbReference type="EMBL" id="ABU57679.1"/>
    </source>
</evidence>
<dbReference type="GO" id="GO:0016787">
    <property type="term" value="F:hydrolase activity"/>
    <property type="evidence" value="ECO:0007669"/>
    <property type="project" value="UniProtKB-KW"/>
</dbReference>
<proteinExistence type="predicted"/>
<gene>
    <name evidence="3" type="ordered locus">Rcas_1586</name>
</gene>
<dbReference type="KEGG" id="rca:Rcas_1586"/>
<reference evidence="3 4" key="1">
    <citation type="submission" date="2007-08" db="EMBL/GenBank/DDBJ databases">
        <title>Complete sequence of Roseiflexus castenholzii DSM 13941.</title>
        <authorList>
            <consortium name="US DOE Joint Genome Institute"/>
            <person name="Copeland A."/>
            <person name="Lucas S."/>
            <person name="Lapidus A."/>
            <person name="Barry K."/>
            <person name="Glavina del Rio T."/>
            <person name="Dalin E."/>
            <person name="Tice H."/>
            <person name="Pitluck S."/>
            <person name="Thompson L.S."/>
            <person name="Brettin T."/>
            <person name="Bruce D."/>
            <person name="Detter J.C."/>
            <person name="Han C."/>
            <person name="Tapia R."/>
            <person name="Schmutz J."/>
            <person name="Larimer F."/>
            <person name="Land M."/>
            <person name="Hauser L."/>
            <person name="Kyrpides N."/>
            <person name="Mikhailova N."/>
            <person name="Bryant D.A."/>
            <person name="Hanada S."/>
            <person name="Tsukatani Y."/>
            <person name="Richardson P."/>
        </authorList>
    </citation>
    <scope>NUCLEOTIDE SEQUENCE [LARGE SCALE GENOMIC DNA]</scope>
    <source>
        <strain evidence="4">DSM 13941 / HLO8</strain>
    </source>
</reference>
<dbReference type="eggNOG" id="COG2220">
    <property type="taxonomic scope" value="Bacteria"/>
</dbReference>
<dbReference type="SUPFAM" id="SSF56281">
    <property type="entry name" value="Metallo-hydrolase/oxidoreductase"/>
    <property type="match status" value="1"/>
</dbReference>
<dbReference type="InterPro" id="IPR036866">
    <property type="entry name" value="RibonucZ/Hydroxyglut_hydro"/>
</dbReference>
<dbReference type="Pfam" id="PF12706">
    <property type="entry name" value="Lactamase_B_2"/>
    <property type="match status" value="1"/>
</dbReference>
<dbReference type="HOGENOM" id="CLU_020884_3_0_0"/>
<dbReference type="PANTHER" id="PTHR43546:SF9">
    <property type="entry name" value="L-ASCORBATE-6-PHOSPHATE LACTONASE ULAG-RELATED"/>
    <property type="match status" value="1"/>
</dbReference>
<dbReference type="InterPro" id="IPR050114">
    <property type="entry name" value="UPF0173_UPF0282_UlaG_hydrolase"/>
</dbReference>
<dbReference type="Proteomes" id="UP000000263">
    <property type="component" value="Chromosome"/>
</dbReference>
<dbReference type="Gene3D" id="3.60.15.10">
    <property type="entry name" value="Ribonuclease Z/Hydroxyacylglutathione hydrolase-like"/>
    <property type="match status" value="1"/>
</dbReference>
<protein>
    <submittedName>
        <fullName evidence="3">Zn-dependent hydrolase of the beta-lactamase fold-like protein</fullName>
    </submittedName>
</protein>
<dbReference type="AlphaFoldDB" id="A7NJK9"/>
<name>A7NJK9_ROSCS</name>
<evidence type="ECO:0000259" key="2">
    <source>
        <dbReference type="Pfam" id="PF12706"/>
    </source>
</evidence>